<gene>
    <name evidence="2" type="ORF">ERS007657_03054</name>
    <name evidence="1" type="ORF">ERS007681_01772</name>
    <name evidence="4" type="ORF">ERS007720_01360</name>
    <name evidence="3" type="ORF">ERS027659_04860</name>
</gene>
<evidence type="ECO:0000313" key="2">
    <source>
        <dbReference type="EMBL" id="CFR93201.1"/>
    </source>
</evidence>
<organism evidence="1 7">
    <name type="scientific">Mycobacterium tuberculosis</name>
    <dbReference type="NCBI Taxonomy" id="1773"/>
    <lineage>
        <taxon>Bacteria</taxon>
        <taxon>Bacillati</taxon>
        <taxon>Actinomycetota</taxon>
        <taxon>Actinomycetes</taxon>
        <taxon>Mycobacteriales</taxon>
        <taxon>Mycobacteriaceae</taxon>
        <taxon>Mycobacterium</taxon>
        <taxon>Mycobacterium tuberculosis complex</taxon>
    </lineage>
</organism>
<dbReference type="EMBL" id="CSAJ01000132">
    <property type="protein sequence ID" value="COV98649.1"/>
    <property type="molecule type" value="Genomic_DNA"/>
</dbReference>
<dbReference type="AlphaFoldDB" id="A0A654T9M9"/>
<dbReference type="Proteomes" id="UP000050164">
    <property type="component" value="Unassembled WGS sequence"/>
</dbReference>
<evidence type="ECO:0000313" key="4">
    <source>
        <dbReference type="EMBL" id="COV98649.1"/>
    </source>
</evidence>
<evidence type="ECO:0000313" key="3">
    <source>
        <dbReference type="EMBL" id="CKT82665.1"/>
    </source>
</evidence>
<dbReference type="Proteomes" id="UP000044938">
    <property type="component" value="Unassembled WGS sequence"/>
</dbReference>
<proteinExistence type="predicted"/>
<dbReference type="EMBL" id="CGCX01001350">
    <property type="protein sequence ID" value="CFR93201.1"/>
    <property type="molecule type" value="Genomic_DNA"/>
</dbReference>
<evidence type="ECO:0000313" key="1">
    <source>
        <dbReference type="EMBL" id="CFE39392.1"/>
    </source>
</evidence>
<name>A0A654T9M9_MYCTX</name>
<sequence length="34" mass="3862">MSSCWANDSCWFESACETVNESLRLLNELCVPSH</sequence>
<evidence type="ECO:0000313" key="8">
    <source>
        <dbReference type="Proteomes" id="UP000050164"/>
    </source>
</evidence>
<evidence type="ECO:0000313" key="5">
    <source>
        <dbReference type="Proteomes" id="UP000044938"/>
    </source>
</evidence>
<reference evidence="5 6" key="1">
    <citation type="submission" date="2015-03" db="EMBL/GenBank/DDBJ databases">
        <authorList>
            <consortium name="Pathogen Informatics"/>
        </authorList>
    </citation>
    <scope>NUCLEOTIDE SEQUENCE [LARGE SCALE GENOMIC DNA]</scope>
    <source>
        <strain evidence="3 8">Bir 185</strain>
        <strain evidence="2 6">C09601061</strain>
        <strain evidence="1 7">G09901357</strain>
        <strain evidence="4 5">M09401471</strain>
    </source>
</reference>
<protein>
    <submittedName>
        <fullName evidence="1">Uncharacterized protein</fullName>
    </submittedName>
</protein>
<dbReference type="EMBL" id="CFOE01000195">
    <property type="protein sequence ID" value="CFE39392.1"/>
    <property type="molecule type" value="Genomic_DNA"/>
</dbReference>
<dbReference type="Proteomes" id="UP000046680">
    <property type="component" value="Unassembled WGS sequence"/>
</dbReference>
<dbReference type="Proteomes" id="UP000048289">
    <property type="component" value="Unassembled WGS sequence"/>
</dbReference>
<dbReference type="EMBL" id="CNFT01001982">
    <property type="protein sequence ID" value="CKT82665.1"/>
    <property type="molecule type" value="Genomic_DNA"/>
</dbReference>
<evidence type="ECO:0000313" key="7">
    <source>
        <dbReference type="Proteomes" id="UP000048289"/>
    </source>
</evidence>
<evidence type="ECO:0000313" key="6">
    <source>
        <dbReference type="Proteomes" id="UP000046680"/>
    </source>
</evidence>
<accession>A0A654T9M9</accession>